<dbReference type="AlphaFoldDB" id="A0A9Q0US08"/>
<name>A0A9Q0US08_SALPP</name>
<keyword evidence="2" id="KW-1185">Reference proteome</keyword>
<organism evidence="1 2">
    <name type="scientific">Salix purpurea</name>
    <name type="common">Purple osier willow</name>
    <dbReference type="NCBI Taxonomy" id="77065"/>
    <lineage>
        <taxon>Eukaryota</taxon>
        <taxon>Viridiplantae</taxon>
        <taxon>Streptophyta</taxon>
        <taxon>Embryophyta</taxon>
        <taxon>Tracheophyta</taxon>
        <taxon>Spermatophyta</taxon>
        <taxon>Magnoliopsida</taxon>
        <taxon>eudicotyledons</taxon>
        <taxon>Gunneridae</taxon>
        <taxon>Pentapetalae</taxon>
        <taxon>rosids</taxon>
        <taxon>fabids</taxon>
        <taxon>Malpighiales</taxon>
        <taxon>Salicaceae</taxon>
        <taxon>Saliceae</taxon>
        <taxon>Salix</taxon>
    </lineage>
</organism>
<evidence type="ECO:0000313" key="2">
    <source>
        <dbReference type="Proteomes" id="UP001151532"/>
    </source>
</evidence>
<comment type="caution">
    <text evidence="1">The sequence shown here is derived from an EMBL/GenBank/DDBJ whole genome shotgun (WGS) entry which is preliminary data.</text>
</comment>
<dbReference type="Proteomes" id="UP001151532">
    <property type="component" value="Chromosome 17"/>
</dbReference>
<sequence length="86" mass="10267">MLYTSMKPKQQDKKRQEIVQKHESLNLIFHLTKVIICLREVSKQCRKCLYQKFLKQCHSTLTSQNTLCPTLQQQPTQIQLQQNYLC</sequence>
<evidence type="ECO:0000313" key="1">
    <source>
        <dbReference type="EMBL" id="KAJ6734932.1"/>
    </source>
</evidence>
<reference evidence="1" key="2">
    <citation type="journal article" date="2023" name="Int. J. Mol. Sci.">
        <title>De Novo Assembly and Annotation of 11 Diverse Shrub Willow (Salix) Genomes Reveals Novel Gene Organization in Sex-Linked Regions.</title>
        <authorList>
            <person name="Hyden B."/>
            <person name="Feng K."/>
            <person name="Yates T.B."/>
            <person name="Jawdy S."/>
            <person name="Cereghino C."/>
            <person name="Smart L.B."/>
            <person name="Muchero W."/>
        </authorList>
    </citation>
    <scope>NUCLEOTIDE SEQUENCE</scope>
    <source>
        <tissue evidence="1">Shoot tip</tissue>
    </source>
</reference>
<reference evidence="1" key="1">
    <citation type="submission" date="2022-11" db="EMBL/GenBank/DDBJ databases">
        <authorList>
            <person name="Hyden B.L."/>
            <person name="Feng K."/>
            <person name="Yates T."/>
            <person name="Jawdy S."/>
            <person name="Smart L.B."/>
            <person name="Muchero W."/>
        </authorList>
    </citation>
    <scope>NUCLEOTIDE SEQUENCE</scope>
    <source>
        <tissue evidence="1">Shoot tip</tissue>
    </source>
</reference>
<gene>
    <name evidence="1" type="ORF">OIU79_002081</name>
</gene>
<proteinExistence type="predicted"/>
<protein>
    <submittedName>
        <fullName evidence="1">Uncharacterized protein</fullName>
    </submittedName>
</protein>
<dbReference type="EMBL" id="JAPFFK010000011">
    <property type="protein sequence ID" value="KAJ6734932.1"/>
    <property type="molecule type" value="Genomic_DNA"/>
</dbReference>
<accession>A0A9Q0US08</accession>